<dbReference type="Proteomes" id="UP000034581">
    <property type="component" value="Unassembled WGS sequence"/>
</dbReference>
<feature type="coiled-coil region" evidence="1">
    <location>
        <begin position="94"/>
        <end position="181"/>
    </location>
</feature>
<sequence length="308" mass="35664">MYKTNSINNLLRILFFVFVAAFAVVSFPYIQPKVKYLLESPCDQTITYKIGTIEKDFNISKESLTEKSLQAADIWNRLVDRNLFQYDDNGELTINLINDTKQSLRSQIEETESKLESGKTSLDQQKQEYNNLVAQFEQKLANYNNTVDEWNKKGGAPLPIYNQLIQKKEELQTEADSLNAMATILNLSTQSYNLVVNELNETVDDYNENLSQRPEEGLYYSQTNTIDIYLYVSDPELIHTLAHEMGHALQLDHLDNPNTIMYQYTSETTTPTTEDIQSLYSICQQKNIEIIFKNYIENIKQKLSRDNN</sequence>
<dbReference type="STRING" id="1618350.UR67_C0002G0058"/>
<accession>A0A0G0BKH2</accession>
<protein>
    <submittedName>
        <fullName evidence="3">Matrixin family protein</fullName>
    </submittedName>
</protein>
<reference evidence="3 4" key="1">
    <citation type="journal article" date="2015" name="Nature">
        <title>rRNA introns, odd ribosomes, and small enigmatic genomes across a large radiation of phyla.</title>
        <authorList>
            <person name="Brown C.T."/>
            <person name="Hug L.A."/>
            <person name="Thomas B.C."/>
            <person name="Sharon I."/>
            <person name="Castelle C.J."/>
            <person name="Singh A."/>
            <person name="Wilkins M.J."/>
            <person name="Williams K.H."/>
            <person name="Banfield J.F."/>
        </authorList>
    </citation>
    <scope>NUCLEOTIDE SEQUENCE [LARGE SCALE GENOMIC DNA]</scope>
</reference>
<dbReference type="SUPFAM" id="SSF55486">
    <property type="entry name" value="Metalloproteases ('zincins'), catalytic domain"/>
    <property type="match status" value="1"/>
</dbReference>
<dbReference type="GO" id="GO:0008237">
    <property type="term" value="F:metallopeptidase activity"/>
    <property type="evidence" value="ECO:0007669"/>
    <property type="project" value="InterPro"/>
</dbReference>
<dbReference type="AlphaFoldDB" id="A0A0G0BKH2"/>
<evidence type="ECO:0000313" key="4">
    <source>
        <dbReference type="Proteomes" id="UP000034581"/>
    </source>
</evidence>
<dbReference type="InterPro" id="IPR024079">
    <property type="entry name" value="MetalloPept_cat_dom_sf"/>
</dbReference>
<dbReference type="EMBL" id="LBQB01000002">
    <property type="protein sequence ID" value="KKP69938.1"/>
    <property type="molecule type" value="Genomic_DNA"/>
</dbReference>
<name>A0A0G0BKH2_UNCC3</name>
<keyword evidence="2" id="KW-0812">Transmembrane</keyword>
<feature type="transmembrane region" description="Helical" evidence="2">
    <location>
        <begin position="12"/>
        <end position="30"/>
    </location>
</feature>
<keyword evidence="1" id="KW-0175">Coiled coil</keyword>
<proteinExistence type="predicted"/>
<evidence type="ECO:0000256" key="1">
    <source>
        <dbReference type="SAM" id="Coils"/>
    </source>
</evidence>
<keyword evidence="2" id="KW-1133">Transmembrane helix</keyword>
<keyword evidence="2" id="KW-0472">Membrane</keyword>
<dbReference type="Gene3D" id="3.40.390.10">
    <property type="entry name" value="Collagenase (Catalytic Domain)"/>
    <property type="match status" value="1"/>
</dbReference>
<comment type="caution">
    <text evidence="3">The sequence shown here is derived from an EMBL/GenBank/DDBJ whole genome shotgun (WGS) entry which is preliminary data.</text>
</comment>
<organism evidence="3 4">
    <name type="scientific">candidate division CPR3 bacterium GW2011_GWF2_35_18</name>
    <dbReference type="NCBI Taxonomy" id="1618350"/>
    <lineage>
        <taxon>Bacteria</taxon>
        <taxon>Bacteria division CPR3</taxon>
    </lineage>
</organism>
<gene>
    <name evidence="3" type="ORF">UR67_C0002G0058</name>
</gene>
<evidence type="ECO:0000313" key="3">
    <source>
        <dbReference type="EMBL" id="KKP69938.1"/>
    </source>
</evidence>
<evidence type="ECO:0000256" key="2">
    <source>
        <dbReference type="SAM" id="Phobius"/>
    </source>
</evidence>